<sequence>MSWRTKNYLFAGSDKGAQRLAVGYTIFGSCRMHGVNPLAWATDVIGKLQAGWPRDRLDELLPDAWAKSSRVTPSAGDADAI</sequence>
<proteinExistence type="predicted"/>
<organism evidence="2 3">
    <name type="scientific">Sorangium atrum</name>
    <dbReference type="NCBI Taxonomy" id="2995308"/>
    <lineage>
        <taxon>Bacteria</taxon>
        <taxon>Pseudomonadati</taxon>
        <taxon>Myxococcota</taxon>
        <taxon>Polyangia</taxon>
        <taxon>Polyangiales</taxon>
        <taxon>Polyangiaceae</taxon>
        <taxon>Sorangium</taxon>
    </lineage>
</organism>
<reference evidence="2 3" key="1">
    <citation type="submission" date="2023-01" db="EMBL/GenBank/DDBJ databases">
        <title>Minimal conservation of predation-associated metabolite biosynthetic gene clusters underscores biosynthetic potential of Myxococcota including descriptions for ten novel species: Archangium lansinium sp. nov., Myxococcus landrumus sp. nov., Nannocystis bai.</title>
        <authorList>
            <person name="Ahearne A."/>
            <person name="Stevens C."/>
            <person name="Dowd S."/>
        </authorList>
    </citation>
    <scope>NUCLEOTIDE SEQUENCE [LARGE SCALE GENOMIC DNA]</scope>
    <source>
        <strain evidence="2 3">WIWO2</strain>
    </source>
</reference>
<evidence type="ECO:0000313" key="3">
    <source>
        <dbReference type="Proteomes" id="UP001217485"/>
    </source>
</evidence>
<evidence type="ECO:0000313" key="2">
    <source>
        <dbReference type="EMBL" id="MDC0679005.1"/>
    </source>
</evidence>
<dbReference type="Proteomes" id="UP001217485">
    <property type="component" value="Unassembled WGS sequence"/>
</dbReference>
<dbReference type="InterPro" id="IPR039552">
    <property type="entry name" value="IS66_C"/>
</dbReference>
<feature type="domain" description="Transposase IS66 C-terminal" evidence="1">
    <location>
        <begin position="25"/>
        <end position="62"/>
    </location>
</feature>
<dbReference type="EMBL" id="JAQNDK010000001">
    <property type="protein sequence ID" value="MDC0679005.1"/>
    <property type="molecule type" value="Genomic_DNA"/>
</dbReference>
<evidence type="ECO:0000259" key="1">
    <source>
        <dbReference type="Pfam" id="PF13817"/>
    </source>
</evidence>
<gene>
    <name evidence="2" type="ORF">POL72_14780</name>
</gene>
<dbReference type="Pfam" id="PF13817">
    <property type="entry name" value="DDE_Tnp_IS66_C"/>
    <property type="match status" value="1"/>
</dbReference>
<name>A0ABT5BXW7_9BACT</name>
<dbReference type="RefSeq" id="WP_272095865.1">
    <property type="nucleotide sequence ID" value="NZ_JAQNDK010000001.1"/>
</dbReference>
<dbReference type="PROSITE" id="PS51257">
    <property type="entry name" value="PROKAR_LIPOPROTEIN"/>
    <property type="match status" value="1"/>
</dbReference>
<keyword evidence="3" id="KW-1185">Reference proteome</keyword>
<accession>A0ABT5BXW7</accession>
<comment type="caution">
    <text evidence="2">The sequence shown here is derived from an EMBL/GenBank/DDBJ whole genome shotgun (WGS) entry which is preliminary data.</text>
</comment>
<protein>
    <submittedName>
        <fullName evidence="2">Transposase domain-containing protein</fullName>
    </submittedName>
</protein>